<keyword evidence="4" id="KW-1185">Reference proteome</keyword>
<evidence type="ECO:0000256" key="3">
    <source>
        <dbReference type="RuleBase" id="RU365003"/>
    </source>
</evidence>
<comment type="similarity">
    <text evidence="1 3">Belongs to the peroxin-16 family.</text>
</comment>
<dbReference type="GO" id="GO:0005778">
    <property type="term" value="C:peroxisomal membrane"/>
    <property type="evidence" value="ECO:0007669"/>
    <property type="project" value="UniProtKB-SubCell"/>
</dbReference>
<name>A0AAJ6W032_9ACAR</name>
<accession>A0AAJ6W032</accession>
<reference evidence="5" key="1">
    <citation type="submission" date="2025-08" db="UniProtKB">
        <authorList>
            <consortium name="RefSeq"/>
        </authorList>
    </citation>
    <scope>IDENTIFICATION</scope>
</reference>
<comment type="subcellular location">
    <subcellularLocation>
        <location evidence="3">Peroxisome membrane</location>
    </subcellularLocation>
</comment>
<dbReference type="AlphaFoldDB" id="A0AAJ6W032"/>
<evidence type="ECO:0000313" key="5">
    <source>
        <dbReference type="RefSeq" id="XP_003746966.1"/>
    </source>
</evidence>
<dbReference type="InterPro" id="IPR013919">
    <property type="entry name" value="Pex16"/>
</dbReference>
<evidence type="ECO:0000256" key="2">
    <source>
        <dbReference type="ARBA" id="ARBA00018577"/>
    </source>
</evidence>
<keyword evidence="3" id="KW-0576">Peroxisome</keyword>
<evidence type="ECO:0000313" key="4">
    <source>
        <dbReference type="Proteomes" id="UP000694867"/>
    </source>
</evidence>
<evidence type="ECO:0000256" key="1">
    <source>
        <dbReference type="ARBA" id="ARBA00009505"/>
    </source>
</evidence>
<organism evidence="4 5">
    <name type="scientific">Galendromus occidentalis</name>
    <name type="common">western predatory mite</name>
    <dbReference type="NCBI Taxonomy" id="34638"/>
    <lineage>
        <taxon>Eukaryota</taxon>
        <taxon>Metazoa</taxon>
        <taxon>Ecdysozoa</taxon>
        <taxon>Arthropoda</taxon>
        <taxon>Chelicerata</taxon>
        <taxon>Arachnida</taxon>
        <taxon>Acari</taxon>
        <taxon>Parasitiformes</taxon>
        <taxon>Mesostigmata</taxon>
        <taxon>Gamasina</taxon>
        <taxon>Phytoseioidea</taxon>
        <taxon>Phytoseiidae</taxon>
        <taxon>Typhlodrominae</taxon>
        <taxon>Galendromus</taxon>
    </lineage>
</organism>
<dbReference type="Proteomes" id="UP000694867">
    <property type="component" value="Unplaced"/>
</dbReference>
<sequence length="334" mass="38717">MSVLSRYREFVEKNPIAAKQVEAVIELFTFWRVHGGWEIFNEGMRASAKLVQLAHDIILRRHHALPISAVQVVSTLKTILQALDYLQCFLEKITFFASGDAYRWSMIAFIQTAKTVIRAVLLFHFKQGMSMKTPVPPLERGQDLEYASKLRSLRHKKRAQATFTLKSGREVRTLAATPPLNERRWCETKKVDPMEQMEEKFSFVPTELQGPQLIGEVMYLMTPMAHLFAMKLFGTKSWKPFLIALGMDALSIQQMQQGTKQLQKPEKIELSRRARGLAEYSLRAPLYETHVKSKLQSLKQGIFDMFPFITFLDQFVEYELNELETTYFRTWGSH</sequence>
<gene>
    <name evidence="5" type="primary">LOC100908180</name>
</gene>
<dbReference type="GO" id="GO:0007031">
    <property type="term" value="P:peroxisome organization"/>
    <property type="evidence" value="ECO:0007669"/>
    <property type="project" value="UniProtKB-KW"/>
</dbReference>
<proteinExistence type="inferred from homology"/>
<dbReference type="PANTHER" id="PTHR13299:SF0">
    <property type="entry name" value="PEROXISOMAL MEMBRANE PROTEIN PEX16"/>
    <property type="match status" value="1"/>
</dbReference>
<dbReference type="GeneID" id="100908180"/>
<dbReference type="PANTHER" id="PTHR13299">
    <property type="entry name" value="PEROXISOMAL MEMBRANE PROTEIN PEX16"/>
    <property type="match status" value="1"/>
</dbReference>
<dbReference type="RefSeq" id="XP_003746966.1">
    <property type="nucleotide sequence ID" value="XM_003746918.1"/>
</dbReference>
<keyword evidence="3" id="KW-0962">Peroxisome biogenesis</keyword>
<dbReference type="KEGG" id="goe:100908180"/>
<dbReference type="Pfam" id="PF08610">
    <property type="entry name" value="Pex16"/>
    <property type="match status" value="1"/>
</dbReference>
<protein>
    <recommendedName>
        <fullName evidence="2 3">Peroxisomal membrane protein PEX16</fullName>
    </recommendedName>
</protein>